<reference evidence="1" key="1">
    <citation type="submission" date="2014-11" db="EMBL/GenBank/DDBJ databases">
        <authorList>
            <person name="Amaro Gonzalez C."/>
        </authorList>
    </citation>
    <scope>NUCLEOTIDE SEQUENCE</scope>
</reference>
<organism evidence="1">
    <name type="scientific">Anguilla anguilla</name>
    <name type="common">European freshwater eel</name>
    <name type="synonym">Muraena anguilla</name>
    <dbReference type="NCBI Taxonomy" id="7936"/>
    <lineage>
        <taxon>Eukaryota</taxon>
        <taxon>Metazoa</taxon>
        <taxon>Chordata</taxon>
        <taxon>Craniata</taxon>
        <taxon>Vertebrata</taxon>
        <taxon>Euteleostomi</taxon>
        <taxon>Actinopterygii</taxon>
        <taxon>Neopterygii</taxon>
        <taxon>Teleostei</taxon>
        <taxon>Anguilliformes</taxon>
        <taxon>Anguillidae</taxon>
        <taxon>Anguilla</taxon>
    </lineage>
</organism>
<dbReference type="AlphaFoldDB" id="A0A0E9SIT1"/>
<accession>A0A0E9SIT1</accession>
<reference evidence="1" key="2">
    <citation type="journal article" date="2015" name="Fish Shellfish Immunol.">
        <title>Early steps in the European eel (Anguilla anguilla)-Vibrio vulnificus interaction in the gills: Role of the RtxA13 toxin.</title>
        <authorList>
            <person name="Callol A."/>
            <person name="Pajuelo D."/>
            <person name="Ebbesson L."/>
            <person name="Teles M."/>
            <person name="MacKenzie S."/>
            <person name="Amaro C."/>
        </authorList>
    </citation>
    <scope>NUCLEOTIDE SEQUENCE</scope>
</reference>
<sequence length="39" mass="4498">MHSKGRFKDETICMLVTPYGFIHICAQDNLISHLEKSYA</sequence>
<name>A0A0E9SIT1_ANGAN</name>
<dbReference type="EMBL" id="GBXM01068174">
    <property type="protein sequence ID" value="JAH40403.1"/>
    <property type="molecule type" value="Transcribed_RNA"/>
</dbReference>
<proteinExistence type="predicted"/>
<protein>
    <submittedName>
        <fullName evidence="1">Uncharacterized protein</fullName>
    </submittedName>
</protein>
<evidence type="ECO:0000313" key="1">
    <source>
        <dbReference type="EMBL" id="JAH40403.1"/>
    </source>
</evidence>